<keyword evidence="1" id="KW-0808">Transferase</keyword>
<comment type="caution">
    <text evidence="1">The sequence shown here is derived from an EMBL/GenBank/DDBJ whole genome shotgun (WGS) entry which is preliminary data.</text>
</comment>
<sequence length="724" mass="83543">MKKVIISVISTLLVLAFMVQMGWLQVIGINRFSFEKSDNTQNKLDFECASENNINYSFRTQGDYFYHYEDNEWKKIFITGVNIGATEPGLFPGDLTISYDTYLRWFKYIKEMNANVIRVYTALSPDFYRALYDYNIDNDDPLYLIQGVWMDEEDIETYGDVYAENEKIKTEFTKDALNMVDIIHGNITLPERSGYASGTYTADVSRWLAGWLIGIEWDPKLVENTNVSNPDNINYDGDYLYTQGASTFEAFLCEVGDKVIERETKEYKWQAPVAFSNWVTTDPLTHEDEPHPDEDSVTVNFENVKYKNTFLSKMYLSYHIYPYYPDSLNYQRDYLAYRDDSGKVNTYEAYLKDLKSVHSMPILVAEFGVPTSRGMGHESVMGYNQGQIDETKQGDILIDLFDSIYKCNYAGGLVFTWQDEWFKRTWNNVNFDIADERPFWSNPQTTEQCFGLMTFDPGTDNCISYVDGDVSEWGNDTPIVENSLGKLYMKSDEKYVYFMVDTSDYNFNSDTLYIPIDIKNNQGNDSYADAGITFDKQADFVISINGKDNSRIVCDQYYDAFTYQYGVQYGMIDVTDDLQQKNTGKFIPMNMCYGYELEIPTTKEKVGFKSFETGKLTYGNANPTSDDYQSLADFIYKDGKLEIKIPWQLLNVMDPSSKKIMDDFYTAQSITPTDLNGITVGLGKSGNIELTGTYDYQSWTTPTSHERLKPAYYVLQKNLKKYND</sequence>
<protein>
    <submittedName>
        <fullName evidence="1">Family 2 glycosyl transferase</fullName>
    </submittedName>
</protein>
<keyword evidence="2" id="KW-1185">Reference proteome</keyword>
<organism evidence="1 2">
    <name type="scientific">Eubacterium album</name>
    <dbReference type="NCBI Taxonomy" id="2978477"/>
    <lineage>
        <taxon>Bacteria</taxon>
        <taxon>Bacillati</taxon>
        <taxon>Bacillota</taxon>
        <taxon>Clostridia</taxon>
        <taxon>Eubacteriales</taxon>
        <taxon>Eubacteriaceae</taxon>
        <taxon>Eubacterium</taxon>
    </lineage>
</organism>
<dbReference type="EMBL" id="JAODBU010000003">
    <property type="protein sequence ID" value="MCT7398137.1"/>
    <property type="molecule type" value="Genomic_DNA"/>
</dbReference>
<dbReference type="Gene3D" id="3.20.20.80">
    <property type="entry name" value="Glycosidases"/>
    <property type="match status" value="2"/>
</dbReference>
<gene>
    <name evidence="1" type="ORF">N5B56_03420</name>
</gene>
<evidence type="ECO:0000313" key="1">
    <source>
        <dbReference type="EMBL" id="MCT7398137.1"/>
    </source>
</evidence>
<dbReference type="RefSeq" id="WP_260978391.1">
    <property type="nucleotide sequence ID" value="NZ_JAODBU010000003.1"/>
</dbReference>
<dbReference type="InterPro" id="IPR017853">
    <property type="entry name" value="GH"/>
</dbReference>
<reference evidence="1" key="1">
    <citation type="submission" date="2022-09" db="EMBL/GenBank/DDBJ databases">
        <title>Eubacterium sp. LFL-14 isolated from human feces.</title>
        <authorList>
            <person name="Liu F."/>
        </authorList>
    </citation>
    <scope>NUCLEOTIDE SEQUENCE</scope>
    <source>
        <strain evidence="1">LFL-14</strain>
    </source>
</reference>
<dbReference type="GO" id="GO:0016740">
    <property type="term" value="F:transferase activity"/>
    <property type="evidence" value="ECO:0007669"/>
    <property type="project" value="UniProtKB-KW"/>
</dbReference>
<evidence type="ECO:0000313" key="2">
    <source>
        <dbReference type="Proteomes" id="UP001431199"/>
    </source>
</evidence>
<proteinExistence type="predicted"/>
<accession>A0ABT2M143</accession>
<dbReference type="Proteomes" id="UP001431199">
    <property type="component" value="Unassembled WGS sequence"/>
</dbReference>
<name>A0ABT2M143_9FIRM</name>
<dbReference type="SUPFAM" id="SSF51445">
    <property type="entry name" value="(Trans)glycosidases"/>
    <property type="match status" value="1"/>
</dbReference>